<feature type="domain" description="Sodium/calcium exchanger membrane region" evidence="10">
    <location>
        <begin position="173"/>
        <end position="250"/>
    </location>
</feature>
<evidence type="ECO:0000256" key="9">
    <source>
        <dbReference type="ARBA" id="ARBA00038187"/>
    </source>
</evidence>
<protein>
    <submittedName>
        <fullName evidence="11">Cation/calcium exchanger 3</fullName>
    </submittedName>
</protein>
<dbReference type="GO" id="GO:0006814">
    <property type="term" value="P:sodium ion transport"/>
    <property type="evidence" value="ECO:0007669"/>
    <property type="project" value="UniProtKB-KW"/>
</dbReference>
<keyword evidence="7" id="KW-0472">Membrane</keyword>
<evidence type="ECO:0000256" key="7">
    <source>
        <dbReference type="ARBA" id="ARBA00023136"/>
    </source>
</evidence>
<evidence type="ECO:0000259" key="10">
    <source>
        <dbReference type="Pfam" id="PF01699"/>
    </source>
</evidence>
<reference evidence="11" key="1">
    <citation type="submission" date="2015-06" db="UniProtKB">
        <authorList>
            <consortium name="EnsemblPlants"/>
        </authorList>
    </citation>
    <scope>IDENTIFICATION</scope>
</reference>
<dbReference type="InterPro" id="IPR004837">
    <property type="entry name" value="NaCa_Exmemb"/>
</dbReference>
<dbReference type="GO" id="GO:0015297">
    <property type="term" value="F:antiporter activity"/>
    <property type="evidence" value="ECO:0007669"/>
    <property type="project" value="UniProtKB-KW"/>
</dbReference>
<dbReference type="InterPro" id="IPR051359">
    <property type="entry name" value="CaCA_antiporter"/>
</dbReference>
<keyword evidence="5" id="KW-1133">Transmembrane helix</keyword>
<dbReference type="GO" id="GO:0008324">
    <property type="term" value="F:monoatomic cation transmembrane transporter activity"/>
    <property type="evidence" value="ECO:0007669"/>
    <property type="project" value="TreeGrafter"/>
</dbReference>
<dbReference type="PANTHER" id="PTHR12266:SF36">
    <property type="entry name" value="OS10G0436900 PROTEIN"/>
    <property type="match status" value="1"/>
</dbReference>
<evidence type="ECO:0000256" key="4">
    <source>
        <dbReference type="ARBA" id="ARBA00022692"/>
    </source>
</evidence>
<keyword evidence="6" id="KW-0915">Sodium</keyword>
<dbReference type="InterPro" id="IPR044880">
    <property type="entry name" value="NCX_ion-bd_dom_sf"/>
</dbReference>
<keyword evidence="2" id="KW-0813">Transport</keyword>
<comment type="similarity">
    <text evidence="9">Belongs to the Ca(2+):cation antiporter (CaCA) (TC 2.A.19) family. Cation/calcium exchanger (CCX) subfamily.</text>
</comment>
<keyword evidence="8" id="KW-0406">Ion transport</keyword>
<accession>M8C780</accession>
<dbReference type="AlphaFoldDB" id="M8C780"/>
<evidence type="ECO:0000256" key="1">
    <source>
        <dbReference type="ARBA" id="ARBA00004141"/>
    </source>
</evidence>
<comment type="subcellular location">
    <subcellularLocation>
        <location evidence="1">Membrane</location>
        <topology evidence="1">Multi-pass membrane protein</topology>
    </subcellularLocation>
</comment>
<evidence type="ECO:0000256" key="3">
    <source>
        <dbReference type="ARBA" id="ARBA00022449"/>
    </source>
</evidence>
<evidence type="ECO:0000313" key="11">
    <source>
        <dbReference type="EnsemblPlants" id="EMT33185"/>
    </source>
</evidence>
<evidence type="ECO:0000256" key="5">
    <source>
        <dbReference type="ARBA" id="ARBA00022989"/>
    </source>
</evidence>
<evidence type="ECO:0000256" key="6">
    <source>
        <dbReference type="ARBA" id="ARBA00023053"/>
    </source>
</evidence>
<evidence type="ECO:0000256" key="8">
    <source>
        <dbReference type="ARBA" id="ARBA00023201"/>
    </source>
</evidence>
<name>M8C780_AEGTA</name>
<dbReference type="PANTHER" id="PTHR12266">
    <property type="entry name" value="NA+/CA2+ K+ INDEPENDENT EXCHANGER"/>
    <property type="match status" value="1"/>
</dbReference>
<dbReference type="Pfam" id="PF01699">
    <property type="entry name" value="Na_Ca_ex"/>
    <property type="match status" value="1"/>
</dbReference>
<proteinExistence type="inferred from homology"/>
<dbReference type="EnsemblPlants" id="EMT33185">
    <property type="protein sequence ID" value="EMT33185"/>
    <property type="gene ID" value="F775_00223"/>
</dbReference>
<evidence type="ECO:0000256" key="2">
    <source>
        <dbReference type="ARBA" id="ARBA00022448"/>
    </source>
</evidence>
<dbReference type="GO" id="GO:0016020">
    <property type="term" value="C:membrane"/>
    <property type="evidence" value="ECO:0007669"/>
    <property type="project" value="UniProtKB-SubCell"/>
</dbReference>
<keyword evidence="3" id="KW-0050">Antiport</keyword>
<organism evidence="11">
    <name type="scientific">Aegilops tauschii</name>
    <name type="common">Tausch's goatgrass</name>
    <name type="synonym">Aegilops squarrosa</name>
    <dbReference type="NCBI Taxonomy" id="37682"/>
    <lineage>
        <taxon>Eukaryota</taxon>
        <taxon>Viridiplantae</taxon>
        <taxon>Streptophyta</taxon>
        <taxon>Embryophyta</taxon>
        <taxon>Tracheophyta</taxon>
        <taxon>Spermatophyta</taxon>
        <taxon>Magnoliopsida</taxon>
        <taxon>Liliopsida</taxon>
        <taxon>Poales</taxon>
        <taxon>Poaceae</taxon>
        <taxon>BOP clade</taxon>
        <taxon>Pooideae</taxon>
        <taxon>Triticodae</taxon>
        <taxon>Triticeae</taxon>
        <taxon>Triticinae</taxon>
        <taxon>Aegilops</taxon>
    </lineage>
</organism>
<keyword evidence="8" id="KW-0739">Sodium transport</keyword>
<keyword evidence="4" id="KW-0812">Transmembrane</keyword>
<dbReference type="Gene3D" id="1.20.1420.30">
    <property type="entry name" value="NCX, central ion-binding region"/>
    <property type="match status" value="1"/>
</dbReference>
<sequence>MATAAARLLIACLNVAFLLMAFFFCVSRPAIARRRGIDTTASSELCNVVETDFYPDQEPLLPERAPLLQYYAGDATKKKKGVFWSAVRVLELPLYLPRRLTIPDASEERWSKPAAVAAAALSPVFLSCLWSHATGSPPLALLLGGIAGLSLGLLAFLSTEADAPPTKFLSAWLAGGFVMSVAWEYVIANELLSLLVSAGLVLGVDPATLGMTVLAWGNSLGDLIANVAVAVAARRGGAPGAGGGGAGGGVSVAVLLGRVPEARSVNLGAQALPDARLGGCWAFVGLLHAPEKGHEDQLEVIGHDLANTMRAQHDNTDKKIVNEEPRRVGIGQLPHCNYRRAPMLGTGVMDRFCEGGDNRASDGELAVLRESVGMHPWQGQRRSLSISSSCDRACRRDFLSKVKPYEGRWSWGTFDGWGSRHLMAHARLSAVDRRPKRLLLLKDKRVM</sequence>